<feature type="compositionally biased region" description="Basic and acidic residues" evidence="1">
    <location>
        <begin position="7"/>
        <end position="32"/>
    </location>
</feature>
<dbReference type="WBParaSite" id="Hba_21320">
    <property type="protein sequence ID" value="Hba_21320"/>
    <property type="gene ID" value="Hba_21320"/>
</dbReference>
<feature type="compositionally biased region" description="Polar residues" evidence="1">
    <location>
        <begin position="129"/>
        <end position="144"/>
    </location>
</feature>
<feature type="region of interest" description="Disordered" evidence="1">
    <location>
        <begin position="1"/>
        <end position="55"/>
    </location>
</feature>
<reference evidence="3" key="1">
    <citation type="submission" date="2016-11" db="UniProtKB">
        <authorList>
            <consortium name="WormBaseParasite"/>
        </authorList>
    </citation>
    <scope>IDENTIFICATION</scope>
</reference>
<name>A0A1I7XU22_HETBA</name>
<dbReference type="AlphaFoldDB" id="A0A1I7XU22"/>
<protein>
    <submittedName>
        <fullName evidence="3">Uncharacterized protein</fullName>
    </submittedName>
</protein>
<dbReference type="Proteomes" id="UP000095283">
    <property type="component" value="Unplaced"/>
</dbReference>
<evidence type="ECO:0000256" key="1">
    <source>
        <dbReference type="SAM" id="MobiDB-lite"/>
    </source>
</evidence>
<organism evidence="2 3">
    <name type="scientific">Heterorhabditis bacteriophora</name>
    <name type="common">Entomopathogenic nematode worm</name>
    <dbReference type="NCBI Taxonomy" id="37862"/>
    <lineage>
        <taxon>Eukaryota</taxon>
        <taxon>Metazoa</taxon>
        <taxon>Ecdysozoa</taxon>
        <taxon>Nematoda</taxon>
        <taxon>Chromadorea</taxon>
        <taxon>Rhabditida</taxon>
        <taxon>Rhabditina</taxon>
        <taxon>Rhabditomorpha</taxon>
        <taxon>Strongyloidea</taxon>
        <taxon>Heterorhabditidae</taxon>
        <taxon>Heterorhabditis</taxon>
    </lineage>
</organism>
<keyword evidence="2" id="KW-1185">Reference proteome</keyword>
<sequence>MRRTAAHNHEGVHFQKTGSEEAHTIETFERKIHGTPYSEPQRRFSSQQYTERRTYGRDENGDVVMKIEKNPSDPVRPVTPVRSVTPVGGHRDSHLLKPIQPLTIPRIDINNFSPNHSPKIRYQEDVSPRSVSYQLGSPSRSANVSPRSTSSSGSIGIPLKKVITINYLFTL</sequence>
<accession>A0A1I7XU22</accession>
<evidence type="ECO:0000313" key="3">
    <source>
        <dbReference type="WBParaSite" id="Hba_21320"/>
    </source>
</evidence>
<feature type="region of interest" description="Disordered" evidence="1">
    <location>
        <begin position="125"/>
        <end position="153"/>
    </location>
</feature>
<feature type="compositionally biased region" description="Low complexity" evidence="1">
    <location>
        <begin position="72"/>
        <end position="87"/>
    </location>
</feature>
<feature type="region of interest" description="Disordered" evidence="1">
    <location>
        <begin position="68"/>
        <end position="95"/>
    </location>
</feature>
<evidence type="ECO:0000313" key="2">
    <source>
        <dbReference type="Proteomes" id="UP000095283"/>
    </source>
</evidence>
<proteinExistence type="predicted"/>